<evidence type="ECO:0000313" key="1">
    <source>
        <dbReference type="EMBL" id="KPM11589.1"/>
    </source>
</evidence>
<sequence>MNGGGGGVADCCRNNFGVNGIVSIDVCVCGDFLVGDSGDEKFDGLLVDDLRRLLELIDGVLERIVSEIGDLNTFGGANSAGTGDGEVDDSIGNGE</sequence>
<reference evidence="1 2" key="1">
    <citation type="journal article" date="2015" name="Parasit. Vectors">
        <title>Draft genome of the scabies mite.</title>
        <authorList>
            <person name="Rider S.D.Jr."/>
            <person name="Morgan M.S."/>
            <person name="Arlian L.G."/>
        </authorList>
    </citation>
    <scope>NUCLEOTIDE SEQUENCE [LARGE SCALE GENOMIC DNA]</scope>
    <source>
        <strain evidence="1">Arlian Lab</strain>
    </source>
</reference>
<dbReference type="VEuPathDB" id="VectorBase:SSCA004225"/>
<organism evidence="1 2">
    <name type="scientific">Sarcoptes scabiei</name>
    <name type="common">Itch mite</name>
    <name type="synonym">Acarus scabiei</name>
    <dbReference type="NCBI Taxonomy" id="52283"/>
    <lineage>
        <taxon>Eukaryota</taxon>
        <taxon>Metazoa</taxon>
        <taxon>Ecdysozoa</taxon>
        <taxon>Arthropoda</taxon>
        <taxon>Chelicerata</taxon>
        <taxon>Arachnida</taxon>
        <taxon>Acari</taxon>
        <taxon>Acariformes</taxon>
        <taxon>Sarcoptiformes</taxon>
        <taxon>Astigmata</taxon>
        <taxon>Psoroptidia</taxon>
        <taxon>Sarcoptoidea</taxon>
        <taxon>Sarcoptidae</taxon>
        <taxon>Sarcoptinae</taxon>
        <taxon>Sarcoptes</taxon>
    </lineage>
</organism>
<dbReference type="EMBL" id="JXLN01017505">
    <property type="protein sequence ID" value="KPM11589.1"/>
    <property type="molecule type" value="Genomic_DNA"/>
</dbReference>
<protein>
    <submittedName>
        <fullName evidence="1">Uncharacterized protein</fullName>
    </submittedName>
</protein>
<dbReference type="Proteomes" id="UP000616769">
    <property type="component" value="Unassembled WGS sequence"/>
</dbReference>
<dbReference type="AlphaFoldDB" id="A0A132AL64"/>
<comment type="caution">
    <text evidence="1">The sequence shown here is derived from an EMBL/GenBank/DDBJ whole genome shotgun (WGS) entry which is preliminary data.</text>
</comment>
<accession>A0A132AL64</accession>
<name>A0A132AL64_SARSC</name>
<gene>
    <name evidence="1" type="ORF">QR98_0101620</name>
</gene>
<evidence type="ECO:0000313" key="2">
    <source>
        <dbReference type="Proteomes" id="UP000616769"/>
    </source>
</evidence>
<proteinExistence type="predicted"/>